<keyword evidence="7" id="KW-0175">Coiled coil</keyword>
<protein>
    <submittedName>
        <fullName evidence="11">Uncharacterized protein</fullName>
    </submittedName>
</protein>
<organism evidence="11 12">
    <name type="scientific">Musa balbisiana</name>
    <name type="common">Banana</name>
    <dbReference type="NCBI Taxonomy" id="52838"/>
    <lineage>
        <taxon>Eukaryota</taxon>
        <taxon>Viridiplantae</taxon>
        <taxon>Streptophyta</taxon>
        <taxon>Embryophyta</taxon>
        <taxon>Tracheophyta</taxon>
        <taxon>Spermatophyta</taxon>
        <taxon>Magnoliopsida</taxon>
        <taxon>Liliopsida</taxon>
        <taxon>Zingiberales</taxon>
        <taxon>Musaceae</taxon>
        <taxon>Musa</taxon>
    </lineage>
</organism>
<keyword evidence="12" id="KW-1185">Reference proteome</keyword>
<evidence type="ECO:0000256" key="1">
    <source>
        <dbReference type="ARBA" id="ARBA00004123"/>
    </source>
</evidence>
<feature type="region of interest" description="Disordered" evidence="8">
    <location>
        <begin position="113"/>
        <end position="139"/>
    </location>
</feature>
<feature type="domain" description="Myb-like" evidence="9">
    <location>
        <begin position="1"/>
        <end position="53"/>
    </location>
</feature>
<dbReference type="FunFam" id="1.10.10.60:FF:000449">
    <property type="entry name" value="MYB-related transcription factor"/>
    <property type="match status" value="1"/>
</dbReference>
<proteinExistence type="predicted"/>
<evidence type="ECO:0000256" key="4">
    <source>
        <dbReference type="ARBA" id="ARBA00023125"/>
    </source>
</evidence>
<evidence type="ECO:0000256" key="7">
    <source>
        <dbReference type="SAM" id="Coils"/>
    </source>
</evidence>
<evidence type="ECO:0000313" key="11">
    <source>
        <dbReference type="EMBL" id="THU47708.1"/>
    </source>
</evidence>
<dbReference type="GO" id="GO:0003677">
    <property type="term" value="F:DNA binding"/>
    <property type="evidence" value="ECO:0007669"/>
    <property type="project" value="UniProtKB-KW"/>
</dbReference>
<evidence type="ECO:0000256" key="3">
    <source>
        <dbReference type="ARBA" id="ARBA00023015"/>
    </source>
</evidence>
<feature type="compositionally biased region" description="Low complexity" evidence="8">
    <location>
        <begin position="121"/>
        <end position="131"/>
    </location>
</feature>
<gene>
    <name evidence="11" type="ORF">C4D60_Mb09t18490</name>
</gene>
<dbReference type="PANTHER" id="PTHR47214">
    <property type="entry name" value="PROTEIN ROUGH SHEATH 2 HOMOLOG"/>
    <property type="match status" value="1"/>
</dbReference>
<dbReference type="InterPro" id="IPR052844">
    <property type="entry name" value="Leaf_Dev_Regulator"/>
</dbReference>
<feature type="coiled-coil region" evidence="7">
    <location>
        <begin position="228"/>
        <end position="296"/>
    </location>
</feature>
<dbReference type="PROSITE" id="PS51294">
    <property type="entry name" value="HTH_MYB"/>
    <property type="match status" value="2"/>
</dbReference>
<evidence type="ECO:0000256" key="6">
    <source>
        <dbReference type="ARBA" id="ARBA00023242"/>
    </source>
</evidence>
<reference evidence="11 12" key="1">
    <citation type="journal article" date="2019" name="Nat. Plants">
        <title>Genome sequencing of Musa balbisiana reveals subgenome evolution and function divergence in polyploid bananas.</title>
        <authorList>
            <person name="Yao X."/>
        </authorList>
    </citation>
    <scope>NUCLEOTIDE SEQUENCE [LARGE SCALE GENOMIC DNA]</scope>
    <source>
        <strain evidence="12">cv. DH-PKW</strain>
        <tissue evidence="11">Leaves</tissue>
    </source>
</reference>
<keyword evidence="2" id="KW-0677">Repeat</keyword>
<accession>A0A4S8IHB3</accession>
<dbReference type="InterPro" id="IPR017930">
    <property type="entry name" value="Myb_dom"/>
</dbReference>
<keyword evidence="4" id="KW-0238">DNA-binding</keyword>
<dbReference type="STRING" id="52838.A0A4S8IHB3"/>
<evidence type="ECO:0000259" key="9">
    <source>
        <dbReference type="PROSITE" id="PS50090"/>
    </source>
</evidence>
<evidence type="ECO:0000256" key="5">
    <source>
        <dbReference type="ARBA" id="ARBA00023163"/>
    </source>
</evidence>
<dbReference type="GO" id="GO:0005634">
    <property type="term" value="C:nucleus"/>
    <property type="evidence" value="ECO:0007669"/>
    <property type="project" value="UniProtKB-SubCell"/>
</dbReference>
<name>A0A4S8IHB3_MUSBA</name>
<keyword evidence="6" id="KW-0539">Nucleus</keyword>
<dbReference type="PROSITE" id="PS50090">
    <property type="entry name" value="MYB_LIKE"/>
    <property type="match status" value="2"/>
</dbReference>
<comment type="subcellular location">
    <subcellularLocation>
        <location evidence="1">Nucleus</location>
    </subcellularLocation>
</comment>
<comment type="caution">
    <text evidence="11">The sequence shown here is derived from an EMBL/GenBank/DDBJ whole genome shotgun (WGS) entry which is preliminary data.</text>
</comment>
<dbReference type="EMBL" id="PYDT01000010">
    <property type="protein sequence ID" value="THU47708.1"/>
    <property type="molecule type" value="Genomic_DNA"/>
</dbReference>
<sequence length="330" mass="37786">MRERQRWQPEEDELLREYVKQYGPKEWGMVSERMGRPLHRDPKSCHERWKNYLRPGLKKGSLTPEEQSLVISLQARYGNKWKAIAAHLPGRTPKRLGKWWEVFKEKQLKLANQSGAGSGRHPYPYSHHPAPGAAPPVAPAAASSSAYEHILQTFAEKHALLREPPLPIDHCSSPSPSSVLSSATAAAPSVALSLSPPRSPALAAHRVPILVQMCQEVEEGRRAWVQHRKEAAWRLSRLEQQMETEKARKKTEKVEEVEGKIRRLRDEERARLERVEREWREKVTQLRTEAEAEEAKMAEAWARKQAKLATLIRRIAGDSARFFSFSCNVR</sequence>
<dbReference type="PANTHER" id="PTHR47214:SF1">
    <property type="entry name" value="PROTEIN ROUGH SHEATH 2 HOMOLOG"/>
    <property type="match status" value="1"/>
</dbReference>
<evidence type="ECO:0000259" key="10">
    <source>
        <dbReference type="PROSITE" id="PS51294"/>
    </source>
</evidence>
<evidence type="ECO:0000313" key="12">
    <source>
        <dbReference type="Proteomes" id="UP000317650"/>
    </source>
</evidence>
<dbReference type="SMART" id="SM00717">
    <property type="entry name" value="SANT"/>
    <property type="match status" value="2"/>
</dbReference>
<dbReference type="InterPro" id="IPR001005">
    <property type="entry name" value="SANT/Myb"/>
</dbReference>
<dbReference type="CDD" id="cd00167">
    <property type="entry name" value="SANT"/>
    <property type="match status" value="2"/>
</dbReference>
<feature type="domain" description="HTH myb-type" evidence="10">
    <location>
        <begin position="58"/>
        <end position="108"/>
    </location>
</feature>
<feature type="domain" description="HTH myb-type" evidence="10">
    <location>
        <begin position="1"/>
        <end position="57"/>
    </location>
</feature>
<keyword evidence="5" id="KW-0804">Transcription</keyword>
<evidence type="ECO:0000256" key="2">
    <source>
        <dbReference type="ARBA" id="ARBA00022737"/>
    </source>
</evidence>
<feature type="domain" description="Myb-like" evidence="9">
    <location>
        <begin position="54"/>
        <end position="104"/>
    </location>
</feature>
<dbReference type="GO" id="GO:0006355">
    <property type="term" value="P:regulation of DNA-templated transcription"/>
    <property type="evidence" value="ECO:0007669"/>
    <property type="project" value="UniProtKB-ARBA"/>
</dbReference>
<dbReference type="AlphaFoldDB" id="A0A4S8IHB3"/>
<dbReference type="SUPFAM" id="SSF46689">
    <property type="entry name" value="Homeodomain-like"/>
    <property type="match status" value="1"/>
</dbReference>
<evidence type="ECO:0000256" key="8">
    <source>
        <dbReference type="SAM" id="MobiDB-lite"/>
    </source>
</evidence>
<dbReference type="Gene3D" id="1.10.10.60">
    <property type="entry name" value="Homeodomain-like"/>
    <property type="match status" value="2"/>
</dbReference>
<dbReference type="Proteomes" id="UP000317650">
    <property type="component" value="Chromosome 9"/>
</dbReference>
<dbReference type="InterPro" id="IPR009057">
    <property type="entry name" value="Homeodomain-like_sf"/>
</dbReference>
<dbReference type="Pfam" id="PF13921">
    <property type="entry name" value="Myb_DNA-bind_6"/>
    <property type="match status" value="1"/>
</dbReference>
<keyword evidence="3" id="KW-0805">Transcription regulation</keyword>